<proteinExistence type="predicted"/>
<keyword evidence="7" id="KW-1185">Reference proteome</keyword>
<evidence type="ECO:0000256" key="1">
    <source>
        <dbReference type="ARBA" id="ARBA00022448"/>
    </source>
</evidence>
<dbReference type="Proteomes" id="UP000632222">
    <property type="component" value="Unassembled WGS sequence"/>
</dbReference>
<keyword evidence="4" id="KW-1278">Translocase</keyword>
<dbReference type="SUPFAM" id="SSF52540">
    <property type="entry name" value="P-loop containing nucleoside triphosphate hydrolases"/>
    <property type="match status" value="1"/>
</dbReference>
<keyword evidence="2" id="KW-0547">Nucleotide-binding</keyword>
<reference evidence="7" key="1">
    <citation type="journal article" date="2019" name="Int. J. Syst. Evol. Microbiol.">
        <title>The Global Catalogue of Microorganisms (GCM) 10K type strain sequencing project: providing services to taxonomists for standard genome sequencing and annotation.</title>
        <authorList>
            <consortium name="The Broad Institute Genomics Platform"/>
            <consortium name="The Broad Institute Genome Sequencing Center for Infectious Disease"/>
            <person name="Wu L."/>
            <person name="Ma J."/>
        </authorList>
    </citation>
    <scope>NUCLEOTIDE SEQUENCE [LARGE SCALE GENOMIC DNA]</scope>
    <source>
        <strain evidence="7">JCM 14370</strain>
    </source>
</reference>
<protein>
    <submittedName>
        <fullName evidence="6">Iron ABC transporter ATP-binding protein</fullName>
    </submittedName>
</protein>
<feature type="domain" description="ABC transporter" evidence="5">
    <location>
        <begin position="7"/>
        <end position="249"/>
    </location>
</feature>
<keyword evidence="3 6" id="KW-0067">ATP-binding</keyword>
<dbReference type="PROSITE" id="PS00211">
    <property type="entry name" value="ABC_TRANSPORTER_1"/>
    <property type="match status" value="1"/>
</dbReference>
<dbReference type="Gene3D" id="3.40.50.300">
    <property type="entry name" value="P-loop containing nucleotide triphosphate hydrolases"/>
    <property type="match status" value="1"/>
</dbReference>
<evidence type="ECO:0000256" key="2">
    <source>
        <dbReference type="ARBA" id="ARBA00022741"/>
    </source>
</evidence>
<dbReference type="InterPro" id="IPR027417">
    <property type="entry name" value="P-loop_NTPase"/>
</dbReference>
<dbReference type="PROSITE" id="PS50893">
    <property type="entry name" value="ABC_TRANSPORTER_2"/>
    <property type="match status" value="1"/>
</dbReference>
<gene>
    <name evidence="6" type="ORF">GCM10008938_29370</name>
</gene>
<comment type="caution">
    <text evidence="6">The sequence shown here is derived from an EMBL/GenBank/DDBJ whole genome shotgun (WGS) entry which is preliminary data.</text>
</comment>
<evidence type="ECO:0000313" key="6">
    <source>
        <dbReference type="EMBL" id="GGJ41413.1"/>
    </source>
</evidence>
<dbReference type="Pfam" id="PF00005">
    <property type="entry name" value="ABC_tran"/>
    <property type="match status" value="1"/>
</dbReference>
<dbReference type="InterPro" id="IPR003439">
    <property type="entry name" value="ABC_transporter-like_ATP-bd"/>
</dbReference>
<name>A0ABQ2D3L2_9DEIO</name>
<evidence type="ECO:0000259" key="5">
    <source>
        <dbReference type="PROSITE" id="PS50893"/>
    </source>
</evidence>
<dbReference type="InterPro" id="IPR017871">
    <property type="entry name" value="ABC_transporter-like_CS"/>
</dbReference>
<dbReference type="SMART" id="SM00382">
    <property type="entry name" value="AAA"/>
    <property type="match status" value="1"/>
</dbReference>
<accession>A0ABQ2D3L2</accession>
<dbReference type="InterPro" id="IPR003593">
    <property type="entry name" value="AAA+_ATPase"/>
</dbReference>
<dbReference type="PANTHER" id="PTHR42794">
    <property type="entry name" value="HEMIN IMPORT ATP-BINDING PROTEIN HMUV"/>
    <property type="match status" value="1"/>
</dbReference>
<evidence type="ECO:0000313" key="7">
    <source>
        <dbReference type="Proteomes" id="UP000632222"/>
    </source>
</evidence>
<keyword evidence="1" id="KW-0813">Transport</keyword>
<sequence length="265" mass="29370">MNSEPAFEVQNLSVRLGQQVILQDLQASFPAGQLCAILGANGTGKSTLLKSLLGWLKPAQGSIQLLGQPLQLYARRERAQTLAYLDQTQILPEDLSVQQLTSLGRPQVGKWLWGILPHPLDSTRPEDEEAVAWAMHRTDTFRFKDRLVGELSGGEKQRVLLARALAARPKVLLLDEPTNHMDIAYQADLIRLLKREVEKGLTVVLVVHDLNLAALADHITLMQGGKVIQQGTAAETLTTEMVQKTYGVRVEVLTHQGRQVVILRE</sequence>
<dbReference type="RefSeq" id="WP_189003576.1">
    <property type="nucleotide sequence ID" value="NZ_BMOD01000011.1"/>
</dbReference>
<dbReference type="EMBL" id="BMOD01000011">
    <property type="protein sequence ID" value="GGJ41413.1"/>
    <property type="molecule type" value="Genomic_DNA"/>
</dbReference>
<dbReference type="PANTHER" id="PTHR42794:SF1">
    <property type="entry name" value="HEMIN IMPORT ATP-BINDING PROTEIN HMUV"/>
    <property type="match status" value="1"/>
</dbReference>
<dbReference type="GO" id="GO:0005524">
    <property type="term" value="F:ATP binding"/>
    <property type="evidence" value="ECO:0007669"/>
    <property type="project" value="UniProtKB-KW"/>
</dbReference>
<evidence type="ECO:0000256" key="4">
    <source>
        <dbReference type="ARBA" id="ARBA00022967"/>
    </source>
</evidence>
<dbReference type="CDD" id="cd03214">
    <property type="entry name" value="ABC_Iron-Siderophores_B12_Hemin"/>
    <property type="match status" value="1"/>
</dbReference>
<evidence type="ECO:0000256" key="3">
    <source>
        <dbReference type="ARBA" id="ARBA00022840"/>
    </source>
</evidence>
<organism evidence="6 7">
    <name type="scientific">Deinococcus roseus</name>
    <dbReference type="NCBI Taxonomy" id="392414"/>
    <lineage>
        <taxon>Bacteria</taxon>
        <taxon>Thermotogati</taxon>
        <taxon>Deinococcota</taxon>
        <taxon>Deinococci</taxon>
        <taxon>Deinococcales</taxon>
        <taxon>Deinococcaceae</taxon>
        <taxon>Deinococcus</taxon>
    </lineage>
</organism>